<feature type="chain" id="PRO_5029655340" evidence="1">
    <location>
        <begin position="23"/>
        <end position="213"/>
    </location>
</feature>
<dbReference type="InterPro" id="IPR053168">
    <property type="entry name" value="Glutamic_endopeptidase"/>
</dbReference>
<feature type="domain" description="Neprosin activation peptide" evidence="2">
    <location>
        <begin position="47"/>
        <end position="131"/>
    </location>
</feature>
<feature type="signal peptide" evidence="1">
    <location>
        <begin position="1"/>
        <end position="22"/>
    </location>
</feature>
<dbReference type="Proteomes" id="UP000554482">
    <property type="component" value="Unassembled WGS sequence"/>
</dbReference>
<proteinExistence type="predicted"/>
<keyword evidence="1" id="KW-0732">Signal</keyword>
<dbReference type="EMBL" id="JABWDY010042455">
    <property type="protein sequence ID" value="KAF5176636.1"/>
    <property type="molecule type" value="Genomic_DNA"/>
</dbReference>
<organism evidence="3 4">
    <name type="scientific">Thalictrum thalictroides</name>
    <name type="common">Rue-anemone</name>
    <name type="synonym">Anemone thalictroides</name>
    <dbReference type="NCBI Taxonomy" id="46969"/>
    <lineage>
        <taxon>Eukaryota</taxon>
        <taxon>Viridiplantae</taxon>
        <taxon>Streptophyta</taxon>
        <taxon>Embryophyta</taxon>
        <taxon>Tracheophyta</taxon>
        <taxon>Spermatophyta</taxon>
        <taxon>Magnoliopsida</taxon>
        <taxon>Ranunculales</taxon>
        <taxon>Ranunculaceae</taxon>
        <taxon>Thalictroideae</taxon>
        <taxon>Thalictrum</taxon>
    </lineage>
</organism>
<evidence type="ECO:0000313" key="4">
    <source>
        <dbReference type="Proteomes" id="UP000554482"/>
    </source>
</evidence>
<evidence type="ECO:0000259" key="2">
    <source>
        <dbReference type="Pfam" id="PF14365"/>
    </source>
</evidence>
<accession>A0A7J6UVM1</accession>
<dbReference type="InterPro" id="IPR025521">
    <property type="entry name" value="Neprosin_propep"/>
</dbReference>
<dbReference type="PANTHER" id="PTHR31589">
    <property type="entry name" value="PROTEIN, PUTATIVE (DUF239)-RELATED-RELATED"/>
    <property type="match status" value="1"/>
</dbReference>
<reference evidence="3 4" key="1">
    <citation type="submission" date="2020-06" db="EMBL/GenBank/DDBJ databases">
        <title>Transcriptomic and genomic resources for Thalictrum thalictroides and T. hernandezii: Facilitating candidate gene discovery in an emerging model plant lineage.</title>
        <authorList>
            <person name="Arias T."/>
            <person name="Riano-Pachon D.M."/>
            <person name="Di Stilio V.S."/>
        </authorList>
    </citation>
    <scope>NUCLEOTIDE SEQUENCE [LARGE SCALE GENOMIC DNA]</scope>
    <source>
        <strain evidence="4">cv. WT478/WT964</strain>
        <tissue evidence="3">Leaves</tissue>
    </source>
</reference>
<dbReference type="Pfam" id="PF14365">
    <property type="entry name" value="Neprosin_AP"/>
    <property type="match status" value="1"/>
</dbReference>
<sequence length="213" mass="23376">MGLMIAVFFASTLFTFNHDVVGKSIVRVDDFELEQQLNQLNKPFVKSIQKKDGRIYDCVHFNKQPAFDHPKLKNHVIQMRPSSFPQGLVLHDESSLTSAYLEELEDGGCPNETVPIRRITKEDLIRTKSLSGIHPFPGGGSVSHYANTTNHLDVGGGYYGAQAAIAVYNPIVSDLQASEVVISISNSPPLNSRNNIDVGWTGGRPESYGDCAS</sequence>
<keyword evidence="4" id="KW-1185">Reference proteome</keyword>
<dbReference type="PANTHER" id="PTHR31589:SF110">
    <property type="entry name" value="PROTEIN, PUTATIVE (DUF239)-RELATED"/>
    <property type="match status" value="1"/>
</dbReference>
<dbReference type="OrthoDB" id="1858978at2759"/>
<evidence type="ECO:0000256" key="1">
    <source>
        <dbReference type="SAM" id="SignalP"/>
    </source>
</evidence>
<protein>
    <submittedName>
        <fullName evidence="3">Nep-interacting protein</fullName>
    </submittedName>
</protein>
<evidence type="ECO:0000313" key="3">
    <source>
        <dbReference type="EMBL" id="KAF5176636.1"/>
    </source>
</evidence>
<gene>
    <name evidence="3" type="ORF">FRX31_033778</name>
</gene>
<name>A0A7J6UVM1_THATH</name>
<dbReference type="AlphaFoldDB" id="A0A7J6UVM1"/>
<comment type="caution">
    <text evidence="3">The sequence shown here is derived from an EMBL/GenBank/DDBJ whole genome shotgun (WGS) entry which is preliminary data.</text>
</comment>